<evidence type="ECO:0000313" key="6">
    <source>
        <dbReference type="Proteomes" id="UP000037146"/>
    </source>
</evidence>
<dbReference type="GO" id="GO:0003700">
    <property type="term" value="F:DNA-binding transcription factor activity"/>
    <property type="evidence" value="ECO:0007669"/>
    <property type="project" value="InterPro"/>
</dbReference>
<dbReference type="PANTHER" id="PTHR43537">
    <property type="entry name" value="TRANSCRIPTIONAL REGULATOR, GNTR FAMILY"/>
    <property type="match status" value="1"/>
</dbReference>
<accession>A0A0K9GTW3</accession>
<keyword evidence="2" id="KW-0238">DNA-binding</keyword>
<dbReference type="SMART" id="SM00895">
    <property type="entry name" value="FCD"/>
    <property type="match status" value="1"/>
</dbReference>
<dbReference type="PRINTS" id="PR00035">
    <property type="entry name" value="HTHGNTR"/>
</dbReference>
<feature type="domain" description="HTH gntR-type" evidence="4">
    <location>
        <begin position="7"/>
        <end position="74"/>
    </location>
</feature>
<dbReference type="Pfam" id="PF07729">
    <property type="entry name" value="FCD"/>
    <property type="match status" value="1"/>
</dbReference>
<dbReference type="AlphaFoldDB" id="A0A0K9GTW3"/>
<dbReference type="PANTHER" id="PTHR43537:SF24">
    <property type="entry name" value="GLUCONATE OPERON TRANSCRIPTIONAL REPRESSOR"/>
    <property type="match status" value="1"/>
</dbReference>
<proteinExistence type="predicted"/>
<dbReference type="PATRIC" id="fig|1679170.3.peg.2579"/>
<dbReference type="InterPro" id="IPR011711">
    <property type="entry name" value="GntR_C"/>
</dbReference>
<dbReference type="Gene3D" id="1.10.10.10">
    <property type="entry name" value="Winged helix-like DNA-binding domain superfamily/Winged helix DNA-binding domain"/>
    <property type="match status" value="1"/>
</dbReference>
<dbReference type="InterPro" id="IPR036388">
    <property type="entry name" value="WH-like_DNA-bd_sf"/>
</dbReference>
<evidence type="ECO:0000313" key="5">
    <source>
        <dbReference type="EMBL" id="KMY50043.1"/>
    </source>
</evidence>
<dbReference type="OrthoDB" id="114741at2"/>
<dbReference type="CDD" id="cd07377">
    <property type="entry name" value="WHTH_GntR"/>
    <property type="match status" value="1"/>
</dbReference>
<dbReference type="Gene3D" id="1.20.120.530">
    <property type="entry name" value="GntR ligand-binding domain-like"/>
    <property type="match status" value="1"/>
</dbReference>
<dbReference type="InterPro" id="IPR008920">
    <property type="entry name" value="TF_FadR/GntR_C"/>
</dbReference>
<reference evidence="6" key="1">
    <citation type="submission" date="2015-07" db="EMBL/GenBank/DDBJ databases">
        <title>Genome sequencing project for genomic taxonomy and phylogenomics of Bacillus-like bacteria.</title>
        <authorList>
            <person name="Liu B."/>
            <person name="Wang J."/>
            <person name="Zhu Y."/>
            <person name="Liu G."/>
            <person name="Chen Q."/>
            <person name="Chen Z."/>
            <person name="Lan J."/>
            <person name="Che J."/>
            <person name="Ge C."/>
            <person name="Shi H."/>
            <person name="Pan Z."/>
            <person name="Liu X."/>
        </authorList>
    </citation>
    <scope>NUCLEOTIDE SEQUENCE [LARGE SCALE GENOMIC DNA]</scope>
    <source>
        <strain evidence="6">FJAT-27997</strain>
    </source>
</reference>
<gene>
    <name evidence="5" type="ORF">AC625_11425</name>
</gene>
<dbReference type="SUPFAM" id="SSF46785">
    <property type="entry name" value="Winged helix' DNA-binding domain"/>
    <property type="match status" value="1"/>
</dbReference>
<organism evidence="5 6">
    <name type="scientific">Peribacillus loiseleuriae</name>
    <dbReference type="NCBI Taxonomy" id="1679170"/>
    <lineage>
        <taxon>Bacteria</taxon>
        <taxon>Bacillati</taxon>
        <taxon>Bacillota</taxon>
        <taxon>Bacilli</taxon>
        <taxon>Bacillales</taxon>
        <taxon>Bacillaceae</taxon>
        <taxon>Peribacillus</taxon>
    </lineage>
</organism>
<protein>
    <submittedName>
        <fullName evidence="5">GntR family transcriptional regulator</fullName>
    </submittedName>
</protein>
<evidence type="ECO:0000256" key="2">
    <source>
        <dbReference type="ARBA" id="ARBA00023125"/>
    </source>
</evidence>
<dbReference type="Proteomes" id="UP000037146">
    <property type="component" value="Unassembled WGS sequence"/>
</dbReference>
<dbReference type="PROSITE" id="PS50949">
    <property type="entry name" value="HTH_GNTR"/>
    <property type="match status" value="1"/>
</dbReference>
<keyword evidence="6" id="KW-1185">Reference proteome</keyword>
<dbReference type="EMBL" id="LFZW01000001">
    <property type="protein sequence ID" value="KMY50043.1"/>
    <property type="molecule type" value="Genomic_DNA"/>
</dbReference>
<comment type="caution">
    <text evidence="5">The sequence shown here is derived from an EMBL/GenBank/DDBJ whole genome shotgun (WGS) entry which is preliminary data.</text>
</comment>
<evidence type="ECO:0000259" key="4">
    <source>
        <dbReference type="PROSITE" id="PS50949"/>
    </source>
</evidence>
<evidence type="ECO:0000256" key="3">
    <source>
        <dbReference type="ARBA" id="ARBA00023163"/>
    </source>
</evidence>
<evidence type="ECO:0000256" key="1">
    <source>
        <dbReference type="ARBA" id="ARBA00023015"/>
    </source>
</evidence>
<dbReference type="Pfam" id="PF00392">
    <property type="entry name" value="GntR"/>
    <property type="match status" value="1"/>
</dbReference>
<dbReference type="InterPro" id="IPR000524">
    <property type="entry name" value="Tscrpt_reg_HTH_GntR"/>
</dbReference>
<dbReference type="InterPro" id="IPR036390">
    <property type="entry name" value="WH_DNA-bd_sf"/>
</dbReference>
<keyword evidence="3" id="KW-0804">Transcription</keyword>
<dbReference type="SMART" id="SM00345">
    <property type="entry name" value="HTH_GNTR"/>
    <property type="match status" value="1"/>
</dbReference>
<name>A0A0K9GTW3_9BACI</name>
<sequence>MTAILTLGITAQVSNAIREAIVTGEYEPGQKLSEAVLSEYYKVSRTPIREALKQLEREGLVEIIPRVGTCVTKPTEKELNELFALKEVLEGLAAGLLAEKGSPEEINKLQAAVADMETAIQISDNKQYVEANSIFHTIILEGADNSKLSNMLNLLLNQIPYNRYVFVTIEDPVRLKQSLKEHQLILAAIEKGDREEAEKFMREHVRASGAKLKTGIAKKLGTRKIN</sequence>
<keyword evidence="1" id="KW-0805">Transcription regulation</keyword>
<dbReference type="STRING" id="1679170.AC625_11425"/>
<dbReference type="GO" id="GO:0003677">
    <property type="term" value="F:DNA binding"/>
    <property type="evidence" value="ECO:0007669"/>
    <property type="project" value="UniProtKB-KW"/>
</dbReference>
<dbReference type="SUPFAM" id="SSF48008">
    <property type="entry name" value="GntR ligand-binding domain-like"/>
    <property type="match status" value="1"/>
</dbReference>